<feature type="compositionally biased region" description="Basic and acidic residues" evidence="6">
    <location>
        <begin position="746"/>
        <end position="757"/>
    </location>
</feature>
<keyword evidence="8" id="KW-1185">Reference proteome</keyword>
<dbReference type="SMART" id="SM00220">
    <property type="entry name" value="S_TKc"/>
    <property type="match status" value="1"/>
</dbReference>
<name>A0ABM1EWX9_PRICU</name>
<protein>
    <submittedName>
        <fullName evidence="9">Dual specificity tyrosine-phosphorylation-regulated kinase 1A-like</fullName>
    </submittedName>
</protein>
<evidence type="ECO:0000259" key="7">
    <source>
        <dbReference type="PROSITE" id="PS50011"/>
    </source>
</evidence>
<dbReference type="InterPro" id="IPR011009">
    <property type="entry name" value="Kinase-like_dom_sf"/>
</dbReference>
<accession>A0ABM1EWX9</accession>
<evidence type="ECO:0000256" key="1">
    <source>
        <dbReference type="ARBA" id="ARBA00022527"/>
    </source>
</evidence>
<sequence>MFRSLGQQWLKLDPPLFHMSALVTGGLRQIYGDIQSRKRQFRHASGAYTNKLEAFLPQVNMPLMALRYSFIEVIANGRSSVLITAADTFRGGSRVAVKVLHGPHYALGAQEVHCLQALNAADPWQASATVRLLNTFIFDDHFCIVFELLRPEPISFFLKDADDTEVIRRLRKVAVKLLSTLGFLQQQNVAHADLKPDNILLTTENDFTSVKVIDFGNALYCIHKEVSLYYNDFDLQTPLYRAPEVMFGVPFGSEIDMYSLGCVLAELYLGKPLFFGKNKEAILSETVELLGAFPMTVFQRGKYFSLLQSFTLDTVMPQIIRCKRLMTRLKNTRNFAFATFIEGMLAYDPRERLTPCGAACHPFLASEVAIGYLMPSAANKTQDGGTYTGFALNRDNYATKPHIDKEVERLNLNSLELLHRGTVENLTASPSTTTPCGTTDSKTLASSPPLLGDLRASAAQPMTSKQAATSFRPSGWSLSVGKDEAVDDRRAAVSADAPLIGERRIAGYSGHRVAVEDVVCVKPCSQASASPASGRSAHDPLEDAGGLFVLDTPSSSGSSPTTVVNSGGGGSLSSSNSSSPKAGVNSRGGGSRKSNNSSSPKAGVNSRGSGSRSSSKSSSPKAGVNSRGSGSRSSSPKAGVNSRGGGSRSSSPKAGVISRGSGSRSSSKSSSLKAGVNSRGSSSCKSNNSSSLKTGVNSGRGRGAAQRMPQGRMNAASVSVSTSRKLFDPAMCLQAWEPLPATPVEGEPRLTTSDKMRARPTSSGKARPPGTTSDKARAWPTTPDKVPIRPMTSDKVLTRLTTSDKVLTRPTTSNQVRTRPMIVDKVQTRPTTSDKGRTRPTTSDIVLTRPTTSDKVRTQLMTSDKVRTQPTTSEKVLTRPTIIRL</sequence>
<feature type="compositionally biased region" description="Low complexity" evidence="6">
    <location>
        <begin position="592"/>
        <end position="635"/>
    </location>
</feature>
<evidence type="ECO:0000256" key="5">
    <source>
        <dbReference type="ARBA" id="ARBA00022840"/>
    </source>
</evidence>
<dbReference type="InterPro" id="IPR050494">
    <property type="entry name" value="Ser_Thr_dual-spec_kinase"/>
</dbReference>
<evidence type="ECO:0000256" key="6">
    <source>
        <dbReference type="SAM" id="MobiDB-lite"/>
    </source>
</evidence>
<dbReference type="RefSeq" id="XP_014676700.1">
    <property type="nucleotide sequence ID" value="XM_014821214.1"/>
</dbReference>
<evidence type="ECO:0000256" key="4">
    <source>
        <dbReference type="ARBA" id="ARBA00022777"/>
    </source>
</evidence>
<evidence type="ECO:0000256" key="3">
    <source>
        <dbReference type="ARBA" id="ARBA00022741"/>
    </source>
</evidence>
<keyword evidence="4" id="KW-0418">Kinase</keyword>
<evidence type="ECO:0000313" key="8">
    <source>
        <dbReference type="Proteomes" id="UP000695022"/>
    </source>
</evidence>
<dbReference type="Gene3D" id="1.10.510.10">
    <property type="entry name" value="Transferase(Phosphotransferase) domain 1"/>
    <property type="match status" value="1"/>
</dbReference>
<dbReference type="InterPro" id="IPR008271">
    <property type="entry name" value="Ser/Thr_kinase_AS"/>
</dbReference>
<dbReference type="PANTHER" id="PTHR24058:SF130">
    <property type="entry name" value="SERINE_THREONINE PROTEIN KINASES-RELATED"/>
    <property type="match status" value="1"/>
</dbReference>
<dbReference type="Proteomes" id="UP000695022">
    <property type="component" value="Unplaced"/>
</dbReference>
<dbReference type="InterPro" id="IPR000719">
    <property type="entry name" value="Prot_kinase_dom"/>
</dbReference>
<feature type="region of interest" description="Disordered" evidence="6">
    <location>
        <begin position="741"/>
        <end position="789"/>
    </location>
</feature>
<dbReference type="Gene3D" id="3.30.200.20">
    <property type="entry name" value="Phosphorylase Kinase, domain 1"/>
    <property type="match status" value="1"/>
</dbReference>
<feature type="compositionally biased region" description="Polar residues" evidence="6">
    <location>
        <begin position="460"/>
        <end position="472"/>
    </location>
</feature>
<keyword evidence="1" id="KW-0723">Serine/threonine-protein kinase</keyword>
<organism evidence="8 9">
    <name type="scientific">Priapulus caudatus</name>
    <name type="common">Priapulid worm</name>
    <dbReference type="NCBI Taxonomy" id="37621"/>
    <lineage>
        <taxon>Eukaryota</taxon>
        <taxon>Metazoa</taxon>
        <taxon>Ecdysozoa</taxon>
        <taxon>Scalidophora</taxon>
        <taxon>Priapulida</taxon>
        <taxon>Priapulimorpha</taxon>
        <taxon>Priapulimorphida</taxon>
        <taxon>Priapulidae</taxon>
        <taxon>Priapulus</taxon>
    </lineage>
</organism>
<evidence type="ECO:0000256" key="2">
    <source>
        <dbReference type="ARBA" id="ARBA00022679"/>
    </source>
</evidence>
<feature type="compositionally biased region" description="Polar residues" evidence="6">
    <location>
        <begin position="424"/>
        <end position="446"/>
    </location>
</feature>
<keyword evidence="2" id="KW-0808">Transferase</keyword>
<dbReference type="PROSITE" id="PS00108">
    <property type="entry name" value="PROTEIN_KINASE_ST"/>
    <property type="match status" value="1"/>
</dbReference>
<gene>
    <name evidence="9" type="primary">LOC106816593</name>
</gene>
<feature type="compositionally biased region" description="Low complexity" evidence="6">
    <location>
        <begin position="552"/>
        <end position="565"/>
    </location>
</feature>
<proteinExistence type="predicted"/>
<feature type="domain" description="Protein kinase" evidence="7">
    <location>
        <begin position="68"/>
        <end position="364"/>
    </location>
</feature>
<evidence type="ECO:0000313" key="9">
    <source>
        <dbReference type="RefSeq" id="XP_014676700.1"/>
    </source>
</evidence>
<keyword evidence="5" id="KW-0067">ATP-binding</keyword>
<feature type="compositionally biased region" description="Low complexity" evidence="6">
    <location>
        <begin position="658"/>
        <end position="691"/>
    </location>
</feature>
<reference evidence="9" key="1">
    <citation type="submission" date="2025-08" db="UniProtKB">
        <authorList>
            <consortium name="RefSeq"/>
        </authorList>
    </citation>
    <scope>IDENTIFICATION</scope>
</reference>
<feature type="region of interest" description="Disordered" evidence="6">
    <location>
        <begin position="423"/>
        <end position="479"/>
    </location>
</feature>
<dbReference type="PROSITE" id="PS50011">
    <property type="entry name" value="PROTEIN_KINASE_DOM"/>
    <property type="match status" value="1"/>
</dbReference>
<dbReference type="Pfam" id="PF00069">
    <property type="entry name" value="Pkinase"/>
    <property type="match status" value="1"/>
</dbReference>
<feature type="compositionally biased region" description="Low complexity" evidence="6">
    <location>
        <begin position="572"/>
        <end position="585"/>
    </location>
</feature>
<dbReference type="SUPFAM" id="SSF56112">
    <property type="entry name" value="Protein kinase-like (PK-like)"/>
    <property type="match status" value="1"/>
</dbReference>
<dbReference type="GeneID" id="106816593"/>
<keyword evidence="3" id="KW-0547">Nucleotide-binding</keyword>
<feature type="region of interest" description="Disordered" evidence="6">
    <location>
        <begin position="526"/>
        <end position="717"/>
    </location>
</feature>
<dbReference type="PANTHER" id="PTHR24058">
    <property type="entry name" value="DUAL SPECIFICITY PROTEIN KINASE"/>
    <property type="match status" value="1"/>
</dbReference>